<name>A0A915JWZ1_ROMCU</name>
<keyword evidence="1" id="KW-1185">Reference proteome</keyword>
<dbReference type="AlphaFoldDB" id="A0A915JWZ1"/>
<organism evidence="1 2">
    <name type="scientific">Romanomermis culicivorax</name>
    <name type="common">Nematode worm</name>
    <dbReference type="NCBI Taxonomy" id="13658"/>
    <lineage>
        <taxon>Eukaryota</taxon>
        <taxon>Metazoa</taxon>
        <taxon>Ecdysozoa</taxon>
        <taxon>Nematoda</taxon>
        <taxon>Enoplea</taxon>
        <taxon>Dorylaimia</taxon>
        <taxon>Mermithida</taxon>
        <taxon>Mermithoidea</taxon>
        <taxon>Mermithidae</taxon>
        <taxon>Romanomermis</taxon>
    </lineage>
</organism>
<protein>
    <submittedName>
        <fullName evidence="2">Uncharacterized protein</fullName>
    </submittedName>
</protein>
<evidence type="ECO:0000313" key="2">
    <source>
        <dbReference type="WBParaSite" id="nRc.2.0.1.t30603-RA"/>
    </source>
</evidence>
<evidence type="ECO:0000313" key="1">
    <source>
        <dbReference type="Proteomes" id="UP000887565"/>
    </source>
</evidence>
<dbReference type="InterPro" id="IPR009003">
    <property type="entry name" value="Peptidase_S1_PA"/>
</dbReference>
<dbReference type="SUPFAM" id="SSF50494">
    <property type="entry name" value="Trypsin-like serine proteases"/>
    <property type="match status" value="1"/>
</dbReference>
<reference evidence="2" key="1">
    <citation type="submission" date="2022-11" db="UniProtKB">
        <authorList>
            <consortium name="WormBaseParasite"/>
        </authorList>
    </citation>
    <scope>IDENTIFICATION</scope>
</reference>
<dbReference type="Proteomes" id="UP000887565">
    <property type="component" value="Unplaced"/>
</dbReference>
<sequence length="118" mass="13067">MLVNLDSNVVDIKAMNANISPDGIFSSDIKPIKKPNDYPDVYGDLQSEPVLKIFNPSSGTFMSQPCSMPWMVHFQLGKDKICAGILISKNDIIDQHHNQPIDESIQYILTTASCAKDV</sequence>
<proteinExistence type="predicted"/>
<accession>A0A915JWZ1</accession>
<dbReference type="WBParaSite" id="nRc.2.0.1.t30603-RA">
    <property type="protein sequence ID" value="nRc.2.0.1.t30603-RA"/>
    <property type="gene ID" value="nRc.2.0.1.g30603"/>
</dbReference>